<dbReference type="GO" id="GO:0003700">
    <property type="term" value="F:DNA-binding transcription factor activity"/>
    <property type="evidence" value="ECO:0007669"/>
    <property type="project" value="InterPro"/>
</dbReference>
<evidence type="ECO:0000256" key="3">
    <source>
        <dbReference type="ARBA" id="ARBA00023125"/>
    </source>
</evidence>
<dbReference type="PRINTS" id="PR00039">
    <property type="entry name" value="HTHLYSR"/>
</dbReference>
<dbReference type="PANTHER" id="PTHR30537">
    <property type="entry name" value="HTH-TYPE TRANSCRIPTIONAL REGULATOR"/>
    <property type="match status" value="1"/>
</dbReference>
<dbReference type="InterPro" id="IPR000847">
    <property type="entry name" value="LysR_HTH_N"/>
</dbReference>
<name>A0A378UFE9_BERDE</name>
<dbReference type="Pfam" id="PF00126">
    <property type="entry name" value="HTH_1"/>
    <property type="match status" value="1"/>
</dbReference>
<evidence type="ECO:0000259" key="5">
    <source>
        <dbReference type="PROSITE" id="PS50931"/>
    </source>
</evidence>
<dbReference type="SUPFAM" id="SSF46785">
    <property type="entry name" value="Winged helix' DNA-binding domain"/>
    <property type="match status" value="1"/>
</dbReference>
<dbReference type="Pfam" id="PF03466">
    <property type="entry name" value="LysR_substrate"/>
    <property type="match status" value="1"/>
</dbReference>
<evidence type="ECO:0000313" key="7">
    <source>
        <dbReference type="Proteomes" id="UP000254651"/>
    </source>
</evidence>
<dbReference type="CDD" id="cd08422">
    <property type="entry name" value="PBP2_CrgA_like"/>
    <property type="match status" value="1"/>
</dbReference>
<dbReference type="FunFam" id="1.10.10.10:FF:000001">
    <property type="entry name" value="LysR family transcriptional regulator"/>
    <property type="match status" value="1"/>
</dbReference>
<accession>A0A378UFE9</accession>
<dbReference type="InterPro" id="IPR036388">
    <property type="entry name" value="WH-like_DNA-bd_sf"/>
</dbReference>
<dbReference type="EMBL" id="UGQS01000001">
    <property type="protein sequence ID" value="STZ75429.1"/>
    <property type="molecule type" value="Genomic_DNA"/>
</dbReference>
<dbReference type="PROSITE" id="PS50931">
    <property type="entry name" value="HTH_LYSR"/>
    <property type="match status" value="1"/>
</dbReference>
<keyword evidence="4" id="KW-0804">Transcription</keyword>
<evidence type="ECO:0000256" key="2">
    <source>
        <dbReference type="ARBA" id="ARBA00023015"/>
    </source>
</evidence>
<evidence type="ECO:0000256" key="4">
    <source>
        <dbReference type="ARBA" id="ARBA00023163"/>
    </source>
</evidence>
<dbReference type="SUPFAM" id="SSF53850">
    <property type="entry name" value="Periplasmic binding protein-like II"/>
    <property type="match status" value="1"/>
</dbReference>
<dbReference type="PANTHER" id="PTHR30537:SF5">
    <property type="entry name" value="HTH-TYPE TRANSCRIPTIONAL ACTIVATOR TTDR-RELATED"/>
    <property type="match status" value="1"/>
</dbReference>
<keyword evidence="7" id="KW-1185">Reference proteome</keyword>
<gene>
    <name evidence="6" type="primary">dmlR_1</name>
    <name evidence="6" type="ORF">NCTC10295_00153</name>
</gene>
<protein>
    <submittedName>
        <fullName evidence="6">LysR family transcriptional regulator</fullName>
    </submittedName>
</protein>
<dbReference type="InterPro" id="IPR058163">
    <property type="entry name" value="LysR-type_TF_proteobact-type"/>
</dbReference>
<dbReference type="InterPro" id="IPR005119">
    <property type="entry name" value="LysR_subst-bd"/>
</dbReference>
<feature type="domain" description="HTH lysR-type" evidence="5">
    <location>
        <begin position="1"/>
        <end position="60"/>
    </location>
</feature>
<evidence type="ECO:0000313" key="6">
    <source>
        <dbReference type="EMBL" id="STZ75429.1"/>
    </source>
</evidence>
<evidence type="ECO:0000256" key="1">
    <source>
        <dbReference type="ARBA" id="ARBA00009437"/>
    </source>
</evidence>
<keyword evidence="2" id="KW-0805">Transcription regulation</keyword>
<dbReference type="InterPro" id="IPR036390">
    <property type="entry name" value="WH_DNA-bd_sf"/>
</dbReference>
<dbReference type="RefSeq" id="WP_066080878.1">
    <property type="nucleotide sequence ID" value="NZ_CP181246.1"/>
</dbReference>
<proteinExistence type="inferred from homology"/>
<organism evidence="6 7">
    <name type="scientific">Bergeriella denitrificans</name>
    <name type="common">Neisseria denitrificans</name>
    <dbReference type="NCBI Taxonomy" id="494"/>
    <lineage>
        <taxon>Bacteria</taxon>
        <taxon>Pseudomonadati</taxon>
        <taxon>Pseudomonadota</taxon>
        <taxon>Betaproteobacteria</taxon>
        <taxon>Neisseriales</taxon>
        <taxon>Neisseriaceae</taxon>
        <taxon>Bergeriella</taxon>
    </lineage>
</organism>
<dbReference type="Gene3D" id="1.10.10.10">
    <property type="entry name" value="Winged helix-like DNA-binding domain superfamily/Winged helix DNA-binding domain"/>
    <property type="match status" value="1"/>
</dbReference>
<dbReference type="AlphaFoldDB" id="A0A378UFE9"/>
<dbReference type="Gene3D" id="3.40.190.290">
    <property type="match status" value="1"/>
</dbReference>
<keyword evidence="3" id="KW-0238">DNA-binding</keyword>
<comment type="similarity">
    <text evidence="1">Belongs to the LysR transcriptional regulatory family.</text>
</comment>
<reference evidence="6 7" key="1">
    <citation type="submission" date="2018-06" db="EMBL/GenBank/DDBJ databases">
        <authorList>
            <consortium name="Pathogen Informatics"/>
            <person name="Doyle S."/>
        </authorList>
    </citation>
    <scope>NUCLEOTIDE SEQUENCE [LARGE SCALE GENOMIC DNA]</scope>
    <source>
        <strain evidence="6 7">NCTC10295</strain>
    </source>
</reference>
<dbReference type="Proteomes" id="UP000254651">
    <property type="component" value="Unassembled WGS sequence"/>
</dbReference>
<sequence length="298" mass="32586">MKTPLKHIAAFVQTAHSGSFTAAAEQQNVSPAAVSKSVGILEQSLGVRLFNRTTRSLSLTAEGEEFLNQVRPALEMLEAAADTLKAAQSTPVGKVRISLPAVIGRHLIMPLLPELHRRYPNIQLELDFNDRVIDFVKDGYDLVIRGGVIEESSLIARPLMTMTTTLVAAAGYLEHNGMPQSAADLVKHSLIARRFPNGKYQLWHFQNGQTIEPEQAVLTCSDPEAVLEAALQGLGVAEAADYLAQPYLDGGRLQRVLPDVYQKNAFPLVLQYPHRTQLAPRVKAVADFLVEAFQKSAG</sequence>
<dbReference type="GO" id="GO:0003677">
    <property type="term" value="F:DNA binding"/>
    <property type="evidence" value="ECO:0007669"/>
    <property type="project" value="UniProtKB-KW"/>
</dbReference>